<evidence type="ECO:0000256" key="4">
    <source>
        <dbReference type="SAM" id="SignalP"/>
    </source>
</evidence>
<keyword evidence="4" id="KW-0732">Signal</keyword>
<keyword evidence="1" id="KW-0328">Glycosyltransferase</keyword>
<accession>A0ABU3CPN4</accession>
<dbReference type="Gene3D" id="2.115.10.20">
    <property type="entry name" value="Glycosyl hydrolase domain, family 43"/>
    <property type="match status" value="1"/>
</dbReference>
<dbReference type="InterPro" id="IPR023296">
    <property type="entry name" value="Glyco_hydro_beta-prop_sf"/>
</dbReference>
<dbReference type="SUPFAM" id="SSF75005">
    <property type="entry name" value="Arabinanase/levansucrase/invertase"/>
    <property type="match status" value="1"/>
</dbReference>
<evidence type="ECO:0000313" key="6">
    <source>
        <dbReference type="Proteomes" id="UP001245285"/>
    </source>
</evidence>
<keyword evidence="6" id="KW-1185">Reference proteome</keyword>
<reference evidence="5 6" key="1">
    <citation type="submission" date="2023-09" db="EMBL/GenBank/DDBJ databases">
        <authorList>
            <person name="Rey-Velasco X."/>
        </authorList>
    </citation>
    <scope>NUCLEOTIDE SEQUENCE [LARGE SCALE GENOMIC DNA]</scope>
    <source>
        <strain evidence="5 6">F260</strain>
    </source>
</reference>
<dbReference type="RefSeq" id="WP_311496414.1">
    <property type="nucleotide sequence ID" value="NZ_JAVRHO010000037.1"/>
</dbReference>
<evidence type="ECO:0000256" key="2">
    <source>
        <dbReference type="ARBA" id="ARBA00022679"/>
    </source>
</evidence>
<dbReference type="PROSITE" id="PS51257">
    <property type="entry name" value="PROKAR_LIPOPROTEIN"/>
    <property type="match status" value="1"/>
</dbReference>
<keyword evidence="5" id="KW-0378">Hydrolase</keyword>
<protein>
    <submittedName>
        <fullName evidence="5">Glycoside hydrolase family 130 protein</fullName>
    </submittedName>
</protein>
<feature type="signal peptide" evidence="4">
    <location>
        <begin position="1"/>
        <end position="24"/>
    </location>
</feature>
<keyword evidence="2" id="KW-0808">Transferase</keyword>
<dbReference type="PANTHER" id="PTHR34106">
    <property type="entry name" value="GLYCOSIDASE"/>
    <property type="match status" value="1"/>
</dbReference>
<comment type="caution">
    <text evidence="5">The sequence shown here is derived from an EMBL/GenBank/DDBJ whole genome shotgun (WGS) entry which is preliminary data.</text>
</comment>
<feature type="chain" id="PRO_5047022568" evidence="4">
    <location>
        <begin position="25"/>
        <end position="385"/>
    </location>
</feature>
<organism evidence="5 6">
    <name type="scientific">Autumnicola lenta</name>
    <dbReference type="NCBI Taxonomy" id="3075593"/>
    <lineage>
        <taxon>Bacteria</taxon>
        <taxon>Pseudomonadati</taxon>
        <taxon>Bacteroidota</taxon>
        <taxon>Flavobacteriia</taxon>
        <taxon>Flavobacteriales</taxon>
        <taxon>Flavobacteriaceae</taxon>
        <taxon>Autumnicola</taxon>
    </lineage>
</organism>
<evidence type="ECO:0000313" key="5">
    <source>
        <dbReference type="EMBL" id="MDT0648321.1"/>
    </source>
</evidence>
<dbReference type="GO" id="GO:0016787">
    <property type="term" value="F:hydrolase activity"/>
    <property type="evidence" value="ECO:0007669"/>
    <property type="project" value="UniProtKB-KW"/>
</dbReference>
<evidence type="ECO:0000256" key="3">
    <source>
        <dbReference type="ARBA" id="ARBA00024356"/>
    </source>
</evidence>
<comment type="similarity">
    <text evidence="3">Belongs to the glycosyl hydrolase 130 family.</text>
</comment>
<dbReference type="EMBL" id="JAVRHO010000037">
    <property type="protein sequence ID" value="MDT0648321.1"/>
    <property type="molecule type" value="Genomic_DNA"/>
</dbReference>
<dbReference type="Proteomes" id="UP001245285">
    <property type="component" value="Unassembled WGS sequence"/>
</dbReference>
<proteinExistence type="inferred from homology"/>
<dbReference type="PANTHER" id="PTHR34106:SF5">
    <property type="entry name" value="GLYCOSIDASE"/>
    <property type="match status" value="1"/>
</dbReference>
<dbReference type="InterPro" id="IPR007184">
    <property type="entry name" value="Mannoside_phosphorylase"/>
</dbReference>
<name>A0ABU3CPN4_9FLAO</name>
<evidence type="ECO:0000256" key="1">
    <source>
        <dbReference type="ARBA" id="ARBA00022676"/>
    </source>
</evidence>
<sequence length="385" mass="43273">MISSKLKYIAVSFLCVATACNTSAQKEEVTKENSEISTTEKQWMIGPFERPENAQPIIQRDTTATFDDPMTGEEVVWQSMATFNPAAIVKDGKINVLYRAEQDRHTDTIGGHTSRIGLATSEDGITYERAEKPIFYPDNDDQKEFEWTGGTEDPRIIESEDGTYVLTYTQWNRKTPRLALATSKDLKNWTKHGPVFQDFKDGKYHDMDTKSGAIVTQLKEGKLVATKINGKYYMYFGVPHIWLATSTDLVDWQPVEDYAGNLAPVLSPRPGYFDSWLVEAGPPPVLTEDGIVVLYNAGNSKNIGVEDLGNRVYTSGQALFDANEPWKLLDRTDKPYLKPELPFEKSGQYKDGTTFVEGLTYFEGKWYLYYGTADSMVGMATAEAK</sequence>
<dbReference type="CDD" id="cd18610">
    <property type="entry name" value="GH130_BT3780-like"/>
    <property type="match status" value="1"/>
</dbReference>
<dbReference type="PIRSF" id="PIRSF016202">
    <property type="entry name" value="PH1107"/>
    <property type="match status" value="1"/>
</dbReference>
<gene>
    <name evidence="5" type="ORF">RM545_16640</name>
</gene>
<dbReference type="Pfam" id="PF04041">
    <property type="entry name" value="Glyco_hydro_130"/>
    <property type="match status" value="1"/>
</dbReference>